<evidence type="ECO:0000313" key="3">
    <source>
        <dbReference type="Proteomes" id="UP000317169"/>
    </source>
</evidence>
<evidence type="ECO:0000259" key="1">
    <source>
        <dbReference type="PROSITE" id="PS50983"/>
    </source>
</evidence>
<dbReference type="Gene3D" id="3.40.50.1980">
    <property type="entry name" value="Nitrogenase molybdenum iron protein domain"/>
    <property type="match status" value="2"/>
</dbReference>
<dbReference type="InterPro" id="IPR050902">
    <property type="entry name" value="ABC_Transporter_SBP"/>
</dbReference>
<dbReference type="PROSITE" id="PS50983">
    <property type="entry name" value="FE_B12_PBP"/>
    <property type="match status" value="1"/>
</dbReference>
<dbReference type="EMBL" id="VIAR01000005">
    <property type="protein sequence ID" value="TQD39137.1"/>
    <property type="molecule type" value="Genomic_DNA"/>
</dbReference>
<dbReference type="InterPro" id="IPR002491">
    <property type="entry name" value="ABC_transptr_periplasmic_BD"/>
</dbReference>
<sequence length="376" mass="42782">MKNFSILFCFLILWGCKNQSEKTTINSEGTPLEIKYASGFSITAYDGFKIIEVNTPWPKAEKSFTYLLVEDKNKVPENLEYDEKVAIPIKNIVVTSTTHIPSLETLEEENSLLGFPNLDYISSKKTRKLINQNKIRELGENEDINTEVLLELNPEVVIGFAVKSGNKTFNTIQKSGIPVLYNADWTEENPLGKAEWIKFFGALYGKDKLAKQTFDRIETEYNKAKKIAKKAQNKPTILSGAMYKDVWYLPGGNSWQAKLLEEANTNYLYSDNKEKGSLSLSFESVLEKAKNANFWMAPGSFTTYQQLGDASAHYKRFEAFKNKKMFTYAGVKGETGGVLFYELAPNRPDLVLKDLVKIFHPELLQDYETVFLKPLK</sequence>
<protein>
    <submittedName>
        <fullName evidence="2">ABC transporter substrate-binding protein</fullName>
    </submittedName>
</protein>
<dbReference type="Pfam" id="PF01497">
    <property type="entry name" value="Peripla_BP_2"/>
    <property type="match status" value="1"/>
</dbReference>
<feature type="domain" description="Fe/B12 periplasmic-binding" evidence="1">
    <location>
        <begin position="91"/>
        <end position="363"/>
    </location>
</feature>
<gene>
    <name evidence="2" type="ORF">FKR84_07015</name>
</gene>
<accession>A0A507ZQ59</accession>
<dbReference type="PANTHER" id="PTHR30535">
    <property type="entry name" value="VITAMIN B12-BINDING PROTEIN"/>
    <property type="match status" value="1"/>
</dbReference>
<organism evidence="2 3">
    <name type="scientific">Haloflavibacter putidus</name>
    <dbReference type="NCBI Taxonomy" id="2576776"/>
    <lineage>
        <taxon>Bacteria</taxon>
        <taxon>Pseudomonadati</taxon>
        <taxon>Bacteroidota</taxon>
        <taxon>Flavobacteriia</taxon>
        <taxon>Flavobacteriales</taxon>
        <taxon>Flavobacteriaceae</taxon>
        <taxon>Haloflavibacter</taxon>
    </lineage>
</organism>
<reference evidence="2 3" key="1">
    <citation type="submission" date="2019-06" db="EMBL/GenBank/DDBJ databases">
        <title>Flavibacter putida gen. nov., sp. nov., a novel marine bacterium of the family Flavobacteriaceae isolated from coastal seawater.</title>
        <authorList>
            <person name="Feng X."/>
        </authorList>
    </citation>
    <scope>NUCLEOTIDE SEQUENCE [LARGE SCALE GENOMIC DNA]</scope>
    <source>
        <strain evidence="2 3">PLHSN227</strain>
    </source>
</reference>
<keyword evidence="3" id="KW-1185">Reference proteome</keyword>
<dbReference type="GO" id="GO:0071281">
    <property type="term" value="P:cellular response to iron ion"/>
    <property type="evidence" value="ECO:0007669"/>
    <property type="project" value="TreeGrafter"/>
</dbReference>
<name>A0A507ZQ59_9FLAO</name>
<comment type="caution">
    <text evidence="2">The sequence shown here is derived from an EMBL/GenBank/DDBJ whole genome shotgun (WGS) entry which is preliminary data.</text>
</comment>
<dbReference type="RefSeq" id="WP_141421586.1">
    <property type="nucleotide sequence ID" value="NZ_VIAR01000005.1"/>
</dbReference>
<dbReference type="SUPFAM" id="SSF53807">
    <property type="entry name" value="Helical backbone' metal receptor"/>
    <property type="match status" value="1"/>
</dbReference>
<evidence type="ECO:0000313" key="2">
    <source>
        <dbReference type="EMBL" id="TQD39137.1"/>
    </source>
</evidence>
<dbReference type="PANTHER" id="PTHR30535:SF34">
    <property type="entry name" value="MOLYBDATE-BINDING PROTEIN MOLA"/>
    <property type="match status" value="1"/>
</dbReference>
<proteinExistence type="predicted"/>
<dbReference type="AlphaFoldDB" id="A0A507ZQ59"/>
<dbReference type="Proteomes" id="UP000317169">
    <property type="component" value="Unassembled WGS sequence"/>
</dbReference>
<dbReference type="OrthoDB" id="9812528at2"/>